<protein>
    <submittedName>
        <fullName evidence="1">Uncharacterized protein</fullName>
    </submittedName>
</protein>
<gene>
    <name evidence="1" type="ORF">MILVUS5_LOCUS36969</name>
</gene>
<organism evidence="1 2">
    <name type="scientific">Trifolium pratense</name>
    <name type="common">Red clover</name>
    <dbReference type="NCBI Taxonomy" id="57577"/>
    <lineage>
        <taxon>Eukaryota</taxon>
        <taxon>Viridiplantae</taxon>
        <taxon>Streptophyta</taxon>
        <taxon>Embryophyta</taxon>
        <taxon>Tracheophyta</taxon>
        <taxon>Spermatophyta</taxon>
        <taxon>Magnoliopsida</taxon>
        <taxon>eudicotyledons</taxon>
        <taxon>Gunneridae</taxon>
        <taxon>Pentapetalae</taxon>
        <taxon>rosids</taxon>
        <taxon>fabids</taxon>
        <taxon>Fabales</taxon>
        <taxon>Fabaceae</taxon>
        <taxon>Papilionoideae</taxon>
        <taxon>50 kb inversion clade</taxon>
        <taxon>NPAAA clade</taxon>
        <taxon>Hologalegina</taxon>
        <taxon>IRL clade</taxon>
        <taxon>Trifolieae</taxon>
        <taxon>Trifolium</taxon>
    </lineage>
</organism>
<evidence type="ECO:0000313" key="1">
    <source>
        <dbReference type="EMBL" id="CAJ2673521.1"/>
    </source>
</evidence>
<dbReference type="EMBL" id="CASHSV030000716">
    <property type="protein sequence ID" value="CAJ2673521.1"/>
    <property type="molecule type" value="Genomic_DNA"/>
</dbReference>
<comment type="caution">
    <text evidence="1">The sequence shown here is derived from an EMBL/GenBank/DDBJ whole genome shotgun (WGS) entry which is preliminary data.</text>
</comment>
<name>A0ACB0LVG3_TRIPR</name>
<sequence length="69" mass="8285">MIEKKVLVESTSDNIDIGFTFIVVCQPFRFIMRPLTLRFEETVEGKLMFWLQDKNWGKNNRCKETLSRR</sequence>
<dbReference type="Proteomes" id="UP001177021">
    <property type="component" value="Unassembled WGS sequence"/>
</dbReference>
<proteinExistence type="predicted"/>
<reference evidence="1" key="1">
    <citation type="submission" date="2023-10" db="EMBL/GenBank/DDBJ databases">
        <authorList>
            <person name="Rodriguez Cubillos JULIANA M."/>
            <person name="De Vega J."/>
        </authorList>
    </citation>
    <scope>NUCLEOTIDE SEQUENCE</scope>
</reference>
<keyword evidence="2" id="KW-1185">Reference proteome</keyword>
<accession>A0ACB0LVG3</accession>
<evidence type="ECO:0000313" key="2">
    <source>
        <dbReference type="Proteomes" id="UP001177021"/>
    </source>
</evidence>